<reference evidence="3" key="1">
    <citation type="journal article" date="2005" name="Nature">
        <title>The map-based sequence of the rice genome.</title>
        <authorList>
            <consortium name="International rice genome sequencing project (IRGSP)"/>
            <person name="Matsumoto T."/>
            <person name="Wu J."/>
            <person name="Kanamori H."/>
            <person name="Katayose Y."/>
            <person name="Fujisawa M."/>
            <person name="Namiki N."/>
            <person name="Mizuno H."/>
            <person name="Yamamoto K."/>
            <person name="Antonio B.A."/>
            <person name="Baba T."/>
            <person name="Sakata K."/>
            <person name="Nagamura Y."/>
            <person name="Aoki H."/>
            <person name="Arikawa K."/>
            <person name="Arita K."/>
            <person name="Bito T."/>
            <person name="Chiden Y."/>
            <person name="Fujitsuka N."/>
            <person name="Fukunaka R."/>
            <person name="Hamada M."/>
            <person name="Harada C."/>
            <person name="Hayashi A."/>
            <person name="Hijishita S."/>
            <person name="Honda M."/>
            <person name="Hosokawa S."/>
            <person name="Ichikawa Y."/>
            <person name="Idonuma A."/>
            <person name="Iijima M."/>
            <person name="Ikeda M."/>
            <person name="Ikeno M."/>
            <person name="Ito K."/>
            <person name="Ito S."/>
            <person name="Ito T."/>
            <person name="Ito Y."/>
            <person name="Ito Y."/>
            <person name="Iwabuchi A."/>
            <person name="Kamiya K."/>
            <person name="Karasawa W."/>
            <person name="Kurita K."/>
            <person name="Katagiri S."/>
            <person name="Kikuta A."/>
            <person name="Kobayashi H."/>
            <person name="Kobayashi N."/>
            <person name="Machita K."/>
            <person name="Maehara T."/>
            <person name="Masukawa M."/>
            <person name="Mizubayashi T."/>
            <person name="Mukai Y."/>
            <person name="Nagasaki H."/>
            <person name="Nagata Y."/>
            <person name="Naito S."/>
            <person name="Nakashima M."/>
            <person name="Nakama Y."/>
            <person name="Nakamichi Y."/>
            <person name="Nakamura M."/>
            <person name="Meguro A."/>
            <person name="Negishi M."/>
            <person name="Ohta I."/>
            <person name="Ohta T."/>
            <person name="Okamoto M."/>
            <person name="Ono N."/>
            <person name="Saji S."/>
            <person name="Sakaguchi M."/>
            <person name="Sakai K."/>
            <person name="Shibata M."/>
            <person name="Shimokawa T."/>
            <person name="Song J."/>
            <person name="Takazaki Y."/>
            <person name="Terasawa K."/>
            <person name="Tsugane M."/>
            <person name="Tsuji K."/>
            <person name="Ueda S."/>
            <person name="Waki K."/>
            <person name="Yamagata H."/>
            <person name="Yamamoto M."/>
            <person name="Yamamoto S."/>
            <person name="Yamane H."/>
            <person name="Yoshiki S."/>
            <person name="Yoshihara R."/>
            <person name="Yukawa K."/>
            <person name="Zhong H."/>
            <person name="Yano M."/>
            <person name="Yuan Q."/>
            <person name="Ouyang S."/>
            <person name="Liu J."/>
            <person name="Jones K.M."/>
            <person name="Gansberger K."/>
            <person name="Moffat K."/>
            <person name="Hill J."/>
            <person name="Bera J."/>
            <person name="Fadrosh D."/>
            <person name="Jin S."/>
            <person name="Johri S."/>
            <person name="Kim M."/>
            <person name="Overton L."/>
            <person name="Reardon M."/>
            <person name="Tsitrin T."/>
            <person name="Vuong H."/>
            <person name="Weaver B."/>
            <person name="Ciecko A."/>
            <person name="Tallon L."/>
            <person name="Jackson J."/>
            <person name="Pai G."/>
            <person name="Aken S.V."/>
            <person name="Utterback T."/>
            <person name="Reidmuller S."/>
            <person name="Feldblyum T."/>
            <person name="Hsiao J."/>
            <person name="Zismann V."/>
            <person name="Iobst S."/>
            <person name="de Vazeille A.R."/>
            <person name="Buell C.R."/>
            <person name="Ying K."/>
            <person name="Li Y."/>
            <person name="Lu T."/>
            <person name="Huang Y."/>
            <person name="Zhao Q."/>
            <person name="Feng Q."/>
            <person name="Zhang L."/>
            <person name="Zhu J."/>
            <person name="Weng Q."/>
            <person name="Mu J."/>
            <person name="Lu Y."/>
            <person name="Fan D."/>
            <person name="Liu Y."/>
            <person name="Guan J."/>
            <person name="Zhang Y."/>
            <person name="Yu S."/>
            <person name="Liu X."/>
            <person name="Zhang Y."/>
            <person name="Hong G."/>
            <person name="Han B."/>
            <person name="Choisne N."/>
            <person name="Demange N."/>
            <person name="Orjeda G."/>
            <person name="Samain S."/>
            <person name="Cattolico L."/>
            <person name="Pelletier E."/>
            <person name="Couloux A."/>
            <person name="Segurens B."/>
            <person name="Wincker P."/>
            <person name="D'Hont A."/>
            <person name="Scarpelli C."/>
            <person name="Weissenbach J."/>
            <person name="Salanoubat M."/>
            <person name="Quetier F."/>
            <person name="Yu Y."/>
            <person name="Kim H.R."/>
            <person name="Rambo T."/>
            <person name="Currie J."/>
            <person name="Collura K."/>
            <person name="Luo M."/>
            <person name="Yang T."/>
            <person name="Ammiraju J.S.S."/>
            <person name="Engler F."/>
            <person name="Soderlund C."/>
            <person name="Wing R.A."/>
            <person name="Palmer L.E."/>
            <person name="de la Bastide M."/>
            <person name="Spiegel L."/>
            <person name="Nascimento L."/>
            <person name="Zutavern T."/>
            <person name="O'Shaughnessy A."/>
            <person name="Dike S."/>
            <person name="Dedhia N."/>
            <person name="Preston R."/>
            <person name="Balija V."/>
            <person name="McCombie W.R."/>
            <person name="Chow T."/>
            <person name="Chen H."/>
            <person name="Chung M."/>
            <person name="Chen C."/>
            <person name="Shaw J."/>
            <person name="Wu H."/>
            <person name="Hsiao K."/>
            <person name="Chao Y."/>
            <person name="Chu M."/>
            <person name="Cheng C."/>
            <person name="Hour A."/>
            <person name="Lee P."/>
            <person name="Lin S."/>
            <person name="Lin Y."/>
            <person name="Liou J."/>
            <person name="Liu S."/>
            <person name="Hsing Y."/>
            <person name="Raghuvanshi S."/>
            <person name="Mohanty A."/>
            <person name="Bharti A.K."/>
            <person name="Gaur A."/>
            <person name="Gupta V."/>
            <person name="Kumar D."/>
            <person name="Ravi V."/>
            <person name="Vij S."/>
            <person name="Kapur A."/>
            <person name="Khurana P."/>
            <person name="Khurana P."/>
            <person name="Khurana J.P."/>
            <person name="Tyagi A.K."/>
            <person name="Gaikwad K."/>
            <person name="Singh A."/>
            <person name="Dalal V."/>
            <person name="Srivastava S."/>
            <person name="Dixit A."/>
            <person name="Pal A.K."/>
            <person name="Ghazi I.A."/>
            <person name="Yadav M."/>
            <person name="Pandit A."/>
            <person name="Bhargava A."/>
            <person name="Sureshbabu K."/>
            <person name="Batra K."/>
            <person name="Sharma T.R."/>
            <person name="Mohapatra T."/>
            <person name="Singh N.K."/>
            <person name="Messing J."/>
            <person name="Nelson A.B."/>
            <person name="Fuks G."/>
            <person name="Kavchok S."/>
            <person name="Keizer G."/>
            <person name="Linton E."/>
            <person name="Llaca V."/>
            <person name="Song R."/>
            <person name="Tanyolac B."/>
            <person name="Young S."/>
            <person name="Ho-Il K."/>
            <person name="Hahn J.H."/>
            <person name="Sangsakoo G."/>
            <person name="Vanavichit A."/>
            <person name="de Mattos Luiz.A.T."/>
            <person name="Zimmer P.D."/>
            <person name="Malone G."/>
            <person name="Dellagostin O."/>
            <person name="de Oliveira A.C."/>
            <person name="Bevan M."/>
            <person name="Bancroft I."/>
            <person name="Minx P."/>
            <person name="Cordum H."/>
            <person name="Wilson R."/>
            <person name="Cheng Z."/>
            <person name="Jin W."/>
            <person name="Jiang J."/>
            <person name="Leong S.A."/>
            <person name="Iwama H."/>
            <person name="Gojobori T."/>
            <person name="Itoh T."/>
            <person name="Niimura Y."/>
            <person name="Fujii Y."/>
            <person name="Habara T."/>
            <person name="Sakai H."/>
            <person name="Sato Y."/>
            <person name="Wilson G."/>
            <person name="Kumar K."/>
            <person name="McCouch S."/>
            <person name="Juretic N."/>
            <person name="Hoen D."/>
            <person name="Wright S."/>
            <person name="Bruskiewich R."/>
            <person name="Bureau T."/>
            <person name="Miyao A."/>
            <person name="Hirochika H."/>
            <person name="Nishikawa T."/>
            <person name="Kadowaki K."/>
            <person name="Sugiura M."/>
            <person name="Burr B."/>
            <person name="Sasaki T."/>
        </authorList>
    </citation>
    <scope>NUCLEOTIDE SEQUENCE [LARGE SCALE GENOMIC DNA]</scope>
    <source>
        <strain evidence="3">cv. Nipponbare</strain>
    </source>
</reference>
<feature type="region of interest" description="Disordered" evidence="1">
    <location>
        <begin position="185"/>
        <end position="229"/>
    </location>
</feature>
<organism evidence="2 3">
    <name type="scientific">Oryza sativa subsp. japonica</name>
    <name type="common">Rice</name>
    <dbReference type="NCBI Taxonomy" id="39947"/>
    <lineage>
        <taxon>Eukaryota</taxon>
        <taxon>Viridiplantae</taxon>
        <taxon>Streptophyta</taxon>
        <taxon>Embryophyta</taxon>
        <taxon>Tracheophyta</taxon>
        <taxon>Spermatophyta</taxon>
        <taxon>Magnoliopsida</taxon>
        <taxon>Liliopsida</taxon>
        <taxon>Poales</taxon>
        <taxon>Poaceae</taxon>
        <taxon>BOP clade</taxon>
        <taxon>Oryzoideae</taxon>
        <taxon>Oryzeae</taxon>
        <taxon>Oryzinae</taxon>
        <taxon>Oryza</taxon>
        <taxon>Oryza sativa</taxon>
    </lineage>
</organism>
<dbReference type="EMBL" id="AP014960">
    <property type="protein sequence ID" value="BAS90465.1"/>
    <property type="molecule type" value="Genomic_DNA"/>
</dbReference>
<reference evidence="2 3" key="3">
    <citation type="journal article" date="2013" name="Rice">
        <title>Improvement of the Oryza sativa Nipponbare reference genome using next generation sequence and optical map data.</title>
        <authorList>
            <person name="Kawahara Y."/>
            <person name="de la Bastide M."/>
            <person name="Hamilton J.P."/>
            <person name="Kanamori H."/>
            <person name="McCombie W.R."/>
            <person name="Ouyang S."/>
            <person name="Schwartz D.C."/>
            <person name="Tanaka T."/>
            <person name="Wu J."/>
            <person name="Zhou S."/>
            <person name="Childs K.L."/>
            <person name="Davidson R.M."/>
            <person name="Lin H."/>
            <person name="Quesada-Ocampo L."/>
            <person name="Vaillancourt B."/>
            <person name="Sakai H."/>
            <person name="Lee S.S."/>
            <person name="Kim J."/>
            <person name="Numa H."/>
            <person name="Itoh T."/>
            <person name="Buell C.R."/>
            <person name="Matsumoto T."/>
        </authorList>
    </citation>
    <scope>NUCLEOTIDE SEQUENCE [LARGE SCALE GENOMIC DNA]</scope>
    <source>
        <strain evidence="3">cv. Nipponbare</strain>
    </source>
</reference>
<feature type="region of interest" description="Disordered" evidence="1">
    <location>
        <begin position="66"/>
        <end position="104"/>
    </location>
</feature>
<feature type="compositionally biased region" description="Basic and acidic residues" evidence="1">
    <location>
        <begin position="318"/>
        <end position="332"/>
    </location>
</feature>
<evidence type="ECO:0000313" key="3">
    <source>
        <dbReference type="Proteomes" id="UP000059680"/>
    </source>
</evidence>
<accession>A0A0N7KJH9</accession>
<feature type="compositionally biased region" description="Basic residues" evidence="1">
    <location>
        <begin position="90"/>
        <end position="104"/>
    </location>
</feature>
<evidence type="ECO:0000313" key="2">
    <source>
        <dbReference type="EMBL" id="BAS90465.1"/>
    </source>
</evidence>
<evidence type="ECO:0000256" key="1">
    <source>
        <dbReference type="SAM" id="MobiDB-lite"/>
    </source>
</evidence>
<dbReference type="Gramene" id="Os04t0560100-02">
    <property type="protein sequence ID" value="Os04t0560100-02"/>
    <property type="gene ID" value="Os04g0560100"/>
</dbReference>
<feature type="compositionally biased region" description="Basic residues" evidence="1">
    <location>
        <begin position="343"/>
        <end position="363"/>
    </location>
</feature>
<feature type="compositionally biased region" description="Basic and acidic residues" evidence="1">
    <location>
        <begin position="287"/>
        <end position="301"/>
    </location>
</feature>
<dbReference type="ExpressionAtlas" id="A0A0N7KJH9">
    <property type="expression patterns" value="baseline and differential"/>
</dbReference>
<dbReference type="AlphaFoldDB" id="A0A0N7KJH9"/>
<proteinExistence type="predicted"/>
<feature type="compositionally biased region" description="Basic residues" evidence="1">
    <location>
        <begin position="216"/>
        <end position="229"/>
    </location>
</feature>
<gene>
    <name evidence="2" type="ordered locus">Os04g0560100</name>
    <name evidence="2" type="ORF">OSNPB_040560100</name>
</gene>
<protein>
    <submittedName>
        <fullName evidence="2">Os04g0560100 protein</fullName>
    </submittedName>
</protein>
<name>A0A0N7KJH9_ORYSJ</name>
<feature type="region of interest" description="Disordered" evidence="1">
    <location>
        <begin position="280"/>
        <end position="384"/>
    </location>
</feature>
<sequence length="384" mass="42582">MHVSSLIIDRQHLRPRVRQGPRDARPRPAGERLRLGVRPRHRGHSQPLHLPGVRVAVQEVDGARHGDHACAQRPARRPLPLGGHQGAQARARRRQRQGRRVVGHAARRPPVALHAEGDLLRRVAAARGAQLHPRRPRHLLGGALLVLLAGLHPPRRRAQDRPRALHRPGRVARRRRPGIVARRAAQLRGARPARLPQSGALGDPPPVPLRAGGLQARRRRRRPPRRHVRAGGVVGHVLHLLRGAHEDGVGRRLPGVPAGAVAVGRRHEVRAARLVQVRGVQRRATHLPREGPRVPADEEHRRQRAPPPPPGRGAGPPRRAEDVAHAVHEARAPDGGAPARPRPDRRRAPRRRGVRRRGARHRGLRLEDPGRWTKSIGNGKKICR</sequence>
<feature type="compositionally biased region" description="Basic and acidic residues" evidence="1">
    <location>
        <begin position="20"/>
        <end position="32"/>
    </location>
</feature>
<reference evidence="2 3" key="2">
    <citation type="journal article" date="2013" name="Plant Cell Physiol.">
        <title>Rice Annotation Project Database (RAP-DB): an integrative and interactive database for rice genomics.</title>
        <authorList>
            <person name="Sakai H."/>
            <person name="Lee S.S."/>
            <person name="Tanaka T."/>
            <person name="Numa H."/>
            <person name="Kim J."/>
            <person name="Kawahara Y."/>
            <person name="Wakimoto H."/>
            <person name="Yang C.C."/>
            <person name="Iwamoto M."/>
            <person name="Abe T."/>
            <person name="Yamada Y."/>
            <person name="Muto A."/>
            <person name="Inokuchi H."/>
            <person name="Ikemura T."/>
            <person name="Matsumoto T."/>
            <person name="Sasaki T."/>
            <person name="Itoh T."/>
        </authorList>
    </citation>
    <scope>NUCLEOTIDE SEQUENCE [LARGE SCALE GENOMIC DNA]</scope>
    <source>
        <strain evidence="3">cv. Nipponbare</strain>
    </source>
</reference>
<keyword evidence="3" id="KW-1185">Reference proteome</keyword>
<dbReference type="Proteomes" id="UP000059680">
    <property type="component" value="Chromosome 4"/>
</dbReference>
<feature type="region of interest" description="Disordered" evidence="1">
    <location>
        <begin position="1"/>
        <end position="32"/>
    </location>
</feature>